<gene>
    <name evidence="2" type="ORF">C2L65_18525</name>
</gene>
<dbReference type="AlphaFoldDB" id="A0A2I8EQ22"/>
<dbReference type="Pfam" id="PF13577">
    <property type="entry name" value="SnoaL_4"/>
    <property type="match status" value="1"/>
</dbReference>
<dbReference type="OrthoDB" id="581683at2"/>
<evidence type="ECO:0000313" key="2">
    <source>
        <dbReference type="EMBL" id="AUT61707.1"/>
    </source>
</evidence>
<dbReference type="InterPro" id="IPR037401">
    <property type="entry name" value="SnoaL-like"/>
</dbReference>
<dbReference type="Proteomes" id="UP000243502">
    <property type="component" value="Chromosome 2"/>
</dbReference>
<dbReference type="EMBL" id="CP026112">
    <property type="protein sequence ID" value="AUT61707.1"/>
    <property type="molecule type" value="Genomic_DNA"/>
</dbReference>
<sequence length="200" mass="22401">MSTAVEDRLQITDLITGWIHRDLGEWDKLRNLFHPDGEIEVTWFEGAFTDFVDGSMRMGVSALRTKHLIGTPVVTFNGDRAVVETNAVIVGENVELGLGCVAHNRFVDTVERRNGVWKLCKRQSVYDMGSFAFPVGIVAIDATVVAKYPREYAPLAYLLEKSGFPVRRIFATRGSKLEMAMKEEARHWLMAKPVVALAAM</sequence>
<feature type="domain" description="SnoaL-like" evidence="1">
    <location>
        <begin position="4"/>
        <end position="122"/>
    </location>
</feature>
<dbReference type="SUPFAM" id="SSF54427">
    <property type="entry name" value="NTF2-like"/>
    <property type="match status" value="1"/>
</dbReference>
<dbReference type="KEGG" id="pter:C2L65_18525"/>
<protein>
    <submittedName>
        <fullName evidence="2">Nuclear transport factor 2 family protein</fullName>
    </submittedName>
</protein>
<dbReference type="Gene3D" id="3.10.450.50">
    <property type="match status" value="1"/>
</dbReference>
<evidence type="ECO:0000259" key="1">
    <source>
        <dbReference type="Pfam" id="PF13577"/>
    </source>
</evidence>
<organism evidence="2 3">
    <name type="scientific">Paraburkholderia terrae</name>
    <dbReference type="NCBI Taxonomy" id="311230"/>
    <lineage>
        <taxon>Bacteria</taxon>
        <taxon>Pseudomonadati</taxon>
        <taxon>Pseudomonadota</taxon>
        <taxon>Betaproteobacteria</taxon>
        <taxon>Burkholderiales</taxon>
        <taxon>Burkholderiaceae</taxon>
        <taxon>Paraburkholderia</taxon>
    </lineage>
</organism>
<accession>A0A2I8EQ22</accession>
<evidence type="ECO:0000313" key="3">
    <source>
        <dbReference type="Proteomes" id="UP000243502"/>
    </source>
</evidence>
<dbReference type="RefSeq" id="WP_042304658.1">
    <property type="nucleotide sequence ID" value="NZ_CP026112.1"/>
</dbReference>
<dbReference type="InterPro" id="IPR032710">
    <property type="entry name" value="NTF2-like_dom_sf"/>
</dbReference>
<name>A0A2I8EQ22_9BURK</name>
<proteinExistence type="predicted"/>
<dbReference type="CDD" id="cd00531">
    <property type="entry name" value="NTF2_like"/>
    <property type="match status" value="1"/>
</dbReference>
<reference evidence="2 3" key="1">
    <citation type="submission" date="2018-01" db="EMBL/GenBank/DDBJ databases">
        <title>Species boundaries and ecological features among Paraburkholderia terrae DSMZ17804T, P. hospita DSMZ17164T and P. caribensis DSMZ13236T.</title>
        <authorList>
            <person name="Pratama A.A."/>
        </authorList>
    </citation>
    <scope>NUCLEOTIDE SEQUENCE [LARGE SCALE GENOMIC DNA]</scope>
    <source>
        <strain evidence="2 3">DSM 17804</strain>
    </source>
</reference>